<comment type="caution">
    <text evidence="9">The sequence shown here is derived from an EMBL/GenBank/DDBJ whole genome shotgun (WGS) entry which is preliminary data.</text>
</comment>
<feature type="domain" description="SpoVT-AbrB" evidence="8">
    <location>
        <begin position="7"/>
        <end position="50"/>
    </location>
</feature>
<dbReference type="InterPro" id="IPR037914">
    <property type="entry name" value="SpoVT-AbrB_sf"/>
</dbReference>
<reference evidence="9 10" key="1">
    <citation type="submission" date="2017-09" db="EMBL/GenBank/DDBJ databases">
        <title>Depth-based differentiation of microbial function through sediment-hosted aquifers and enrichment of novel symbionts in the deep terrestrial subsurface.</title>
        <authorList>
            <person name="Probst A.J."/>
            <person name="Ladd B."/>
            <person name="Jarett J.K."/>
            <person name="Geller-Mcgrath D.E."/>
            <person name="Sieber C.M."/>
            <person name="Emerson J.B."/>
            <person name="Anantharaman K."/>
            <person name="Thomas B.C."/>
            <person name="Malmstrom R."/>
            <person name="Stieglmeier M."/>
            <person name="Klingl A."/>
            <person name="Woyke T."/>
            <person name="Ryan C.M."/>
            <person name="Banfield J.F."/>
        </authorList>
    </citation>
    <scope>NUCLEOTIDE SEQUENCE [LARGE SCALE GENOMIC DNA]</scope>
    <source>
        <strain evidence="9">CG11_big_fil_rev_8_21_14_0_20_37_11</strain>
    </source>
</reference>
<evidence type="ECO:0000256" key="3">
    <source>
        <dbReference type="ARBA" id="ARBA00022737"/>
    </source>
</evidence>
<dbReference type="PANTHER" id="PTHR34701:SF1">
    <property type="entry name" value="TRANSCRIPTIONAL REGULATOR MRAZ"/>
    <property type="match status" value="1"/>
</dbReference>
<keyword evidence="2 7" id="KW-0963">Cytoplasm</keyword>
<dbReference type="InterPro" id="IPR003444">
    <property type="entry name" value="MraZ"/>
</dbReference>
<dbReference type="CDD" id="cd16321">
    <property type="entry name" value="MraZ_C"/>
    <property type="match status" value="1"/>
</dbReference>
<dbReference type="EMBL" id="PCWS01000072">
    <property type="protein sequence ID" value="PIR08425.1"/>
    <property type="molecule type" value="Genomic_DNA"/>
</dbReference>
<comment type="subunit">
    <text evidence="7">Forms oligomers.</text>
</comment>
<dbReference type="InterPro" id="IPR035642">
    <property type="entry name" value="MraZ_N"/>
</dbReference>
<organism evidence="9 10">
    <name type="scientific">Candidatus Gottesmanbacteria bacterium CG11_big_fil_rev_8_21_14_0_20_37_11</name>
    <dbReference type="NCBI Taxonomy" id="1974575"/>
    <lineage>
        <taxon>Bacteria</taxon>
        <taxon>Candidatus Gottesmaniibacteriota</taxon>
    </lineage>
</organism>
<evidence type="ECO:0000313" key="9">
    <source>
        <dbReference type="EMBL" id="PIR08425.1"/>
    </source>
</evidence>
<dbReference type="GO" id="GO:2000143">
    <property type="term" value="P:negative regulation of DNA-templated transcription initiation"/>
    <property type="evidence" value="ECO:0007669"/>
    <property type="project" value="TreeGrafter"/>
</dbReference>
<dbReference type="GO" id="GO:0000976">
    <property type="term" value="F:transcription cis-regulatory region binding"/>
    <property type="evidence" value="ECO:0007669"/>
    <property type="project" value="TreeGrafter"/>
</dbReference>
<evidence type="ECO:0000256" key="6">
    <source>
        <dbReference type="ARBA" id="ARBA00023163"/>
    </source>
</evidence>
<evidence type="ECO:0000259" key="8">
    <source>
        <dbReference type="PROSITE" id="PS51740"/>
    </source>
</evidence>
<dbReference type="SUPFAM" id="SSF89447">
    <property type="entry name" value="AbrB/MazE/MraZ-like"/>
    <property type="match status" value="1"/>
</dbReference>
<accession>A0A2H0NJN7</accession>
<evidence type="ECO:0000256" key="5">
    <source>
        <dbReference type="ARBA" id="ARBA00023125"/>
    </source>
</evidence>
<dbReference type="NCBIfam" id="TIGR00242">
    <property type="entry name" value="division/cell wall cluster transcriptional repressor MraZ"/>
    <property type="match status" value="1"/>
</dbReference>
<evidence type="ECO:0000256" key="2">
    <source>
        <dbReference type="ARBA" id="ARBA00022490"/>
    </source>
</evidence>
<proteinExistence type="inferred from homology"/>
<gene>
    <name evidence="7 9" type="primary">mraZ</name>
    <name evidence="9" type="ORF">COV53_03155</name>
</gene>
<protein>
    <recommendedName>
        <fullName evidence="1 7">Transcriptional regulator MraZ</fullName>
    </recommendedName>
</protein>
<keyword evidence="5 7" id="KW-0238">DNA-binding</keyword>
<dbReference type="AlphaFoldDB" id="A0A2H0NJN7"/>
<dbReference type="GO" id="GO:0005737">
    <property type="term" value="C:cytoplasm"/>
    <property type="evidence" value="ECO:0007669"/>
    <property type="project" value="UniProtKB-UniRule"/>
</dbReference>
<dbReference type="GO" id="GO:0003700">
    <property type="term" value="F:DNA-binding transcription factor activity"/>
    <property type="evidence" value="ECO:0007669"/>
    <property type="project" value="UniProtKB-UniRule"/>
</dbReference>
<dbReference type="CDD" id="cd16320">
    <property type="entry name" value="MraZ_N"/>
    <property type="match status" value="1"/>
</dbReference>
<dbReference type="InterPro" id="IPR020603">
    <property type="entry name" value="MraZ_dom"/>
</dbReference>
<dbReference type="HAMAP" id="MF_01008">
    <property type="entry name" value="MraZ"/>
    <property type="match status" value="1"/>
</dbReference>
<comment type="subcellular location">
    <subcellularLocation>
        <location evidence="7">Cytoplasm</location>
        <location evidence="7">Nucleoid</location>
    </subcellularLocation>
</comment>
<dbReference type="Pfam" id="PF02381">
    <property type="entry name" value="MraZ"/>
    <property type="match status" value="2"/>
</dbReference>
<dbReference type="GO" id="GO:0009295">
    <property type="term" value="C:nucleoid"/>
    <property type="evidence" value="ECO:0007669"/>
    <property type="project" value="UniProtKB-SubCell"/>
</dbReference>
<comment type="similarity">
    <text evidence="7">Belongs to the MraZ family.</text>
</comment>
<keyword evidence="6 7" id="KW-0804">Transcription</keyword>
<dbReference type="Proteomes" id="UP000230707">
    <property type="component" value="Unassembled WGS sequence"/>
</dbReference>
<evidence type="ECO:0000256" key="4">
    <source>
        <dbReference type="ARBA" id="ARBA00023015"/>
    </source>
</evidence>
<dbReference type="PANTHER" id="PTHR34701">
    <property type="entry name" value="TRANSCRIPTIONAL REGULATOR MRAZ"/>
    <property type="match status" value="1"/>
</dbReference>
<evidence type="ECO:0000256" key="1">
    <source>
        <dbReference type="ARBA" id="ARBA00013860"/>
    </source>
</evidence>
<dbReference type="InterPro" id="IPR035644">
    <property type="entry name" value="MraZ_C"/>
</dbReference>
<feature type="domain" description="SpoVT-AbrB" evidence="8">
    <location>
        <begin position="80"/>
        <end position="123"/>
    </location>
</feature>
<dbReference type="InterPro" id="IPR007159">
    <property type="entry name" value="SpoVT-AbrB_dom"/>
</dbReference>
<evidence type="ECO:0000313" key="10">
    <source>
        <dbReference type="Proteomes" id="UP000230707"/>
    </source>
</evidence>
<name>A0A2H0NJN7_9BACT</name>
<sequence length="133" mass="15416">MLMFLGTFEPNIMDKGRLALPKKIRQELGEHGVVLTTGFEKCILGFTEKKWEETTNMELGKPLFSDKEGRDLRRLMCASAMNLDLDSQGRFIIPENMLKYSEIVDMIVIIGAGDHFEIWNKNKWEEYRSNLGR</sequence>
<dbReference type="PROSITE" id="PS51740">
    <property type="entry name" value="SPOVT_ABRB"/>
    <property type="match status" value="2"/>
</dbReference>
<dbReference type="InterPro" id="IPR038619">
    <property type="entry name" value="MraZ_sf"/>
</dbReference>
<evidence type="ECO:0000256" key="7">
    <source>
        <dbReference type="HAMAP-Rule" id="MF_01008"/>
    </source>
</evidence>
<dbReference type="Gene3D" id="3.40.1550.20">
    <property type="entry name" value="Transcriptional regulator MraZ domain"/>
    <property type="match status" value="1"/>
</dbReference>
<keyword evidence="4 7" id="KW-0805">Transcription regulation</keyword>
<keyword evidence="3" id="KW-0677">Repeat</keyword>